<dbReference type="RefSeq" id="WP_407033185.1">
    <property type="nucleotide sequence ID" value="NZ_JAQGEF010000054.1"/>
</dbReference>
<keyword evidence="3" id="KW-1185">Reference proteome</keyword>
<proteinExistence type="predicted"/>
<accession>A0ABT4UPT4</accession>
<evidence type="ECO:0000313" key="3">
    <source>
        <dbReference type="Proteomes" id="UP001210231"/>
    </source>
</evidence>
<reference evidence="2 3" key="1">
    <citation type="submission" date="2022-12" db="EMBL/GenBank/DDBJ databases">
        <title>Chitinophagaceae gen. sp. nov., a new member of the family Chitinophagaceae, isolated from soil in a chemical factory.</title>
        <authorList>
            <person name="Ke Z."/>
        </authorList>
    </citation>
    <scope>NUCLEOTIDE SEQUENCE [LARGE SCALE GENOMIC DNA]</scope>
    <source>
        <strain evidence="2 3">LY-5</strain>
    </source>
</reference>
<evidence type="ECO:0000259" key="1">
    <source>
        <dbReference type="Pfam" id="PF05433"/>
    </source>
</evidence>
<gene>
    <name evidence="2" type="ORF">O3P16_18775</name>
</gene>
<dbReference type="Pfam" id="PF05433">
    <property type="entry name" value="Rick_17kDa_Anti"/>
    <property type="match status" value="1"/>
</dbReference>
<sequence>MSSRSFGAPNNAYGYQGEFNELDEDLGWHDFTLRSYDPQIGRFLQADPYDQFASGYVGMGNDPVNMIDPSGGFAGMGVGASMLTGTVGGAIIGGTIGLLTSNNGEGAGKGALIGALAGAFIGSAPTLNTSILGNLFVNSISIATSTANIFMNILSNVPQGVTTNYQVRIHVGLTYKVGDDPDYKNLYYTKGGHVGIEYNGSVYNYYYNPGYSYKKVLKLFKASMYKVTLLEYLQGDGNHTYANGDMDGDGIADIKGSDSYFTLNLTEKQYLKLGKVLEEYNKGMRKVPKYGILGKRCTSMAHTALRKAGIRPIILGFLRVFSPHQYYKYLKKRGYVETVINP</sequence>
<dbReference type="InterPro" id="IPR022385">
    <property type="entry name" value="Rhs_assc_core"/>
</dbReference>
<feature type="domain" description="Glycine zipper 2TM" evidence="1">
    <location>
        <begin position="85"/>
        <end position="124"/>
    </location>
</feature>
<dbReference type="NCBIfam" id="TIGR03696">
    <property type="entry name" value="Rhs_assc_core"/>
    <property type="match status" value="1"/>
</dbReference>
<name>A0ABT4UPT4_9BACT</name>
<organism evidence="2 3">
    <name type="scientific">Polluticaenibacter yanchengensis</name>
    <dbReference type="NCBI Taxonomy" id="3014562"/>
    <lineage>
        <taxon>Bacteria</taxon>
        <taxon>Pseudomonadati</taxon>
        <taxon>Bacteroidota</taxon>
        <taxon>Chitinophagia</taxon>
        <taxon>Chitinophagales</taxon>
        <taxon>Chitinophagaceae</taxon>
        <taxon>Polluticaenibacter</taxon>
    </lineage>
</organism>
<dbReference type="Proteomes" id="UP001210231">
    <property type="component" value="Unassembled WGS sequence"/>
</dbReference>
<dbReference type="EMBL" id="JAQGEF010000054">
    <property type="protein sequence ID" value="MDA3616856.1"/>
    <property type="molecule type" value="Genomic_DNA"/>
</dbReference>
<comment type="caution">
    <text evidence="2">The sequence shown here is derived from an EMBL/GenBank/DDBJ whole genome shotgun (WGS) entry which is preliminary data.</text>
</comment>
<evidence type="ECO:0000313" key="2">
    <source>
        <dbReference type="EMBL" id="MDA3616856.1"/>
    </source>
</evidence>
<protein>
    <submittedName>
        <fullName evidence="2">RHS repeat-associated core domain-containing protein</fullName>
    </submittedName>
</protein>
<dbReference type="Gene3D" id="2.180.10.10">
    <property type="entry name" value="RHS repeat-associated core"/>
    <property type="match status" value="1"/>
</dbReference>
<dbReference type="InterPro" id="IPR008816">
    <property type="entry name" value="Gly_zipper_2TM_dom"/>
</dbReference>